<evidence type="ECO:0000256" key="2">
    <source>
        <dbReference type="ARBA" id="ARBA00023136"/>
    </source>
</evidence>
<dbReference type="SUPFAM" id="SSF56601">
    <property type="entry name" value="beta-lactamase/transpeptidase-like"/>
    <property type="match status" value="1"/>
</dbReference>
<dbReference type="InterPro" id="IPR001466">
    <property type="entry name" value="Beta-lactam-related"/>
</dbReference>
<dbReference type="InterPro" id="IPR012338">
    <property type="entry name" value="Beta-lactam/transpept-like"/>
</dbReference>
<proteinExistence type="predicted"/>
<evidence type="ECO:0000259" key="4">
    <source>
        <dbReference type="Pfam" id="PF00144"/>
    </source>
</evidence>
<keyword evidence="3" id="KW-0812">Transmembrane</keyword>
<evidence type="ECO:0000313" key="5">
    <source>
        <dbReference type="EMBL" id="CAK1238564.1"/>
    </source>
</evidence>
<evidence type="ECO:0000256" key="1">
    <source>
        <dbReference type="ARBA" id="ARBA00004370"/>
    </source>
</evidence>
<accession>A0ABM9MTA2</accession>
<reference evidence="5 6" key="1">
    <citation type="submission" date="2023-10" db="EMBL/GenBank/DDBJ databases">
        <authorList>
            <person name="Botero Cardona J."/>
        </authorList>
    </citation>
    <scope>NUCLEOTIDE SEQUENCE [LARGE SCALE GENOMIC DNA]</scope>
    <source>
        <strain evidence="5 6">R-54839</strain>
    </source>
</reference>
<dbReference type="Pfam" id="PF00144">
    <property type="entry name" value="Beta-lactamase"/>
    <property type="match status" value="1"/>
</dbReference>
<dbReference type="PANTHER" id="PTHR46825">
    <property type="entry name" value="D-ALANYL-D-ALANINE-CARBOXYPEPTIDASE/ENDOPEPTIDASE AMPH"/>
    <property type="match status" value="1"/>
</dbReference>
<keyword evidence="3" id="KW-1133">Transmembrane helix</keyword>
<dbReference type="InterPro" id="IPR050491">
    <property type="entry name" value="AmpC-like"/>
</dbReference>
<keyword evidence="6" id="KW-1185">Reference proteome</keyword>
<comment type="subcellular location">
    <subcellularLocation>
        <location evidence="1">Membrane</location>
    </subcellularLocation>
</comment>
<dbReference type="PANTHER" id="PTHR46825:SF11">
    <property type="entry name" value="PENICILLIN-BINDING PROTEIN 4"/>
    <property type="match status" value="1"/>
</dbReference>
<gene>
    <name evidence="5" type="ORF">R54839_PPFHFPJH_00784</name>
</gene>
<dbReference type="RefSeq" id="WP_187753766.1">
    <property type="nucleotide sequence ID" value="NZ_CAUZLR010000004.1"/>
</dbReference>
<keyword evidence="2 3" id="KW-0472">Membrane</keyword>
<dbReference type="Proteomes" id="UP001314261">
    <property type="component" value="Unassembled WGS sequence"/>
</dbReference>
<feature type="domain" description="Beta-lactamase-related" evidence="4">
    <location>
        <begin position="73"/>
        <end position="370"/>
    </location>
</feature>
<evidence type="ECO:0000313" key="6">
    <source>
        <dbReference type="Proteomes" id="UP001314261"/>
    </source>
</evidence>
<organism evidence="5 6">
    <name type="scientific">Fructobacillus fructosus</name>
    <dbReference type="NCBI Taxonomy" id="1631"/>
    <lineage>
        <taxon>Bacteria</taxon>
        <taxon>Bacillati</taxon>
        <taxon>Bacillota</taxon>
        <taxon>Bacilli</taxon>
        <taxon>Lactobacillales</taxon>
        <taxon>Lactobacillaceae</taxon>
        <taxon>Fructobacillus</taxon>
    </lineage>
</organism>
<evidence type="ECO:0000256" key="3">
    <source>
        <dbReference type="SAM" id="Phobius"/>
    </source>
</evidence>
<protein>
    <submittedName>
        <fullName evidence="5">Beta-lactamase class C family (AmpC)</fullName>
    </submittedName>
</protein>
<name>A0ABM9MTA2_9LACO</name>
<sequence>MLKRTDLFPAKVKVRWVKRPSLYFLLFGIAIVGFGTVTVASQSHGQHREAKDVSASSEPNLDKTVAADGKVAKKLNQTLEDNHFSGTALVVKNGKVLLHEGYGKANVQKKRSNNPKTTFPIASTAKILTAILVGQSVDAGKLSYDSKLSDYYPNVPNADQITIRDLLTMTSGLKQSKQPEEYSNDMANVDFSAANAESSGGVIGTGDGWSYQPVNYRLLAGILMKVTGKSYQELCQQTFNHNAKLGVSYYPAFKQAANLANAYQVGTDSERDVTTVEYQRETGTGNVAMTTGQLYQLYRLFFTNKLTKNHQDLLVQHLPAHYASGLYGYGSVYEGHGIFSGYESNVVVSNQGKDAVILLSNQYDKEHSFQKVGQEAFSQLTGKEAP</sequence>
<feature type="transmembrane region" description="Helical" evidence="3">
    <location>
        <begin position="21"/>
        <end position="41"/>
    </location>
</feature>
<comment type="caution">
    <text evidence="5">The sequence shown here is derived from an EMBL/GenBank/DDBJ whole genome shotgun (WGS) entry which is preliminary data.</text>
</comment>
<dbReference type="Gene3D" id="3.40.710.10">
    <property type="entry name" value="DD-peptidase/beta-lactamase superfamily"/>
    <property type="match status" value="1"/>
</dbReference>
<dbReference type="EMBL" id="CAUZLR010000004">
    <property type="protein sequence ID" value="CAK1238564.1"/>
    <property type="molecule type" value="Genomic_DNA"/>
</dbReference>